<feature type="chain" id="PRO_5016697825" evidence="4">
    <location>
        <begin position="22"/>
        <end position="379"/>
    </location>
</feature>
<feature type="signal peptide" evidence="4">
    <location>
        <begin position="1"/>
        <end position="21"/>
    </location>
</feature>
<dbReference type="SUPFAM" id="SSF81296">
    <property type="entry name" value="E set domains"/>
    <property type="match status" value="1"/>
</dbReference>
<dbReference type="RefSeq" id="WP_115330363.1">
    <property type="nucleotide sequence ID" value="NZ_CAAAHP010000004.1"/>
</dbReference>
<keyword evidence="8" id="KW-1185">Reference proteome</keyword>
<dbReference type="EMBL" id="UGOD01000001">
    <property type="protein sequence ID" value="STX50661.1"/>
    <property type="molecule type" value="Genomic_DNA"/>
</dbReference>
<dbReference type="AlphaFoldDB" id="A0A378JIS5"/>
<dbReference type="Pfam" id="PF03067">
    <property type="entry name" value="LPMO_10"/>
    <property type="match status" value="1"/>
</dbReference>
<evidence type="ECO:0000256" key="1">
    <source>
        <dbReference type="ARBA" id="ARBA00022525"/>
    </source>
</evidence>
<sequence>MKKLLIPPSLLLLGTSAIVQAHGSMELPISRSYQCYKEGPENPKSEACKAAVAVGGKQAIYNWHEINQGAANDRHQAIIPDGTLCAGGRDLFQGLNLAREDWPTTLMNVEPNRPFQFIYHATAPHRTKYFKFYLTKDNYVPSQPLRWGDLDEAFCTITSVTLENGRYKMNCPIPANKTGKHILYVIWQRADSPEAFYSCSDVFIKQATSTASWHELDTLYNTADVVPGTTAYLRLFKNGSEVESHSIVTDQSNSSATQWPYTLAQKVNSQSNLLQIGQLDPASGNIILTPGSAYKVYIKDNNVSNYRMAVDLKNPGEIVDYIYPDGIANYKAGTIVMGRNDHKRYQCKPWPYSSWCTQSPAYYEPGVGLAWTQAWNLLN</sequence>
<evidence type="ECO:0000259" key="5">
    <source>
        <dbReference type="Pfam" id="PF03067"/>
    </source>
</evidence>
<feature type="domain" description="Chitin-binding type-4" evidence="5">
    <location>
        <begin position="22"/>
        <end position="202"/>
    </location>
</feature>
<evidence type="ECO:0000256" key="4">
    <source>
        <dbReference type="SAM" id="SignalP"/>
    </source>
</evidence>
<dbReference type="PANTHER" id="PTHR34823:SF1">
    <property type="entry name" value="CHITIN-BINDING TYPE-4 DOMAIN-CONTAINING PROTEIN"/>
    <property type="match status" value="1"/>
</dbReference>
<dbReference type="Proteomes" id="UP000254794">
    <property type="component" value="Unassembled WGS sequence"/>
</dbReference>
<keyword evidence="1" id="KW-0964">Secreted</keyword>
<keyword evidence="2" id="KW-0147">Chitin-binding</keyword>
<evidence type="ECO:0000256" key="3">
    <source>
        <dbReference type="ARBA" id="ARBA00022729"/>
    </source>
</evidence>
<dbReference type="Gene3D" id="3.30.70.2150">
    <property type="match status" value="1"/>
</dbReference>
<dbReference type="InterPro" id="IPR014756">
    <property type="entry name" value="Ig_E-set"/>
</dbReference>
<dbReference type="CDD" id="cd21177">
    <property type="entry name" value="LPMO_AA10"/>
    <property type="match status" value="1"/>
</dbReference>
<dbReference type="InterPro" id="IPR051024">
    <property type="entry name" value="GlcNAc_Chitin_IntDeg"/>
</dbReference>
<dbReference type="OrthoDB" id="3675244at2"/>
<evidence type="ECO:0000313" key="7">
    <source>
        <dbReference type="EMBL" id="STX50661.1"/>
    </source>
</evidence>
<dbReference type="Pfam" id="PF18416">
    <property type="entry name" value="GbpA_2"/>
    <property type="match status" value="1"/>
</dbReference>
<organism evidence="7 8">
    <name type="scientific">Legionella busanensis</name>
    <dbReference type="NCBI Taxonomy" id="190655"/>
    <lineage>
        <taxon>Bacteria</taxon>
        <taxon>Pseudomonadati</taxon>
        <taxon>Pseudomonadota</taxon>
        <taxon>Gammaproteobacteria</taxon>
        <taxon>Legionellales</taxon>
        <taxon>Legionellaceae</taxon>
        <taxon>Legionella</taxon>
    </lineage>
</organism>
<dbReference type="PANTHER" id="PTHR34823">
    <property type="entry name" value="GLCNAC-BINDING PROTEIN A"/>
    <property type="match status" value="1"/>
</dbReference>
<accession>A0A378JIS5</accession>
<proteinExistence type="predicted"/>
<dbReference type="Gene3D" id="2.70.50.50">
    <property type="entry name" value="chitin-binding protein cbp21"/>
    <property type="match status" value="1"/>
</dbReference>
<name>A0A378JIS5_9GAMM</name>
<feature type="domain" description="N-acetylglucosamine binding protein A" evidence="6">
    <location>
        <begin position="213"/>
        <end position="302"/>
    </location>
</feature>
<gene>
    <name evidence="7" type="primary">gbpA</name>
    <name evidence="7" type="ORF">NCTC13316_00744</name>
</gene>
<protein>
    <submittedName>
        <fullName evidence="7">Secreted cellulose-binding protein</fullName>
    </submittedName>
</protein>
<keyword evidence="3 4" id="KW-0732">Signal</keyword>
<dbReference type="InterPro" id="IPR041029">
    <property type="entry name" value="GbpA_2"/>
</dbReference>
<evidence type="ECO:0000256" key="2">
    <source>
        <dbReference type="ARBA" id="ARBA00022669"/>
    </source>
</evidence>
<evidence type="ECO:0000313" key="8">
    <source>
        <dbReference type="Proteomes" id="UP000254794"/>
    </source>
</evidence>
<dbReference type="InterPro" id="IPR004302">
    <property type="entry name" value="Cellulose/chitin-bd_N"/>
</dbReference>
<dbReference type="GO" id="GO:0008061">
    <property type="term" value="F:chitin binding"/>
    <property type="evidence" value="ECO:0007669"/>
    <property type="project" value="UniProtKB-KW"/>
</dbReference>
<reference evidence="7 8" key="1">
    <citation type="submission" date="2018-06" db="EMBL/GenBank/DDBJ databases">
        <authorList>
            <consortium name="Pathogen Informatics"/>
            <person name="Doyle S."/>
        </authorList>
    </citation>
    <scope>NUCLEOTIDE SEQUENCE [LARGE SCALE GENOMIC DNA]</scope>
    <source>
        <strain evidence="7 8">NCTC13316</strain>
    </source>
</reference>
<evidence type="ECO:0000259" key="6">
    <source>
        <dbReference type="Pfam" id="PF18416"/>
    </source>
</evidence>